<proteinExistence type="predicted"/>
<feature type="chain" id="PRO_5047179431" description="Lipoprotein" evidence="3">
    <location>
        <begin position="25"/>
        <end position="182"/>
    </location>
</feature>
<keyword evidence="2" id="KW-0812">Transmembrane</keyword>
<protein>
    <recommendedName>
        <fullName evidence="6">Lipoprotein</fullName>
    </recommendedName>
</protein>
<accession>A0ABU2LWA7</accession>
<keyword evidence="3" id="KW-0732">Signal</keyword>
<gene>
    <name evidence="4" type="ORF">RNC47_23585</name>
</gene>
<feature type="compositionally biased region" description="Low complexity" evidence="1">
    <location>
        <begin position="117"/>
        <end position="137"/>
    </location>
</feature>
<comment type="caution">
    <text evidence="4">The sequence shown here is derived from an EMBL/GenBank/DDBJ whole genome shotgun (WGS) entry which is preliminary data.</text>
</comment>
<evidence type="ECO:0000256" key="3">
    <source>
        <dbReference type="SAM" id="SignalP"/>
    </source>
</evidence>
<keyword evidence="2" id="KW-0472">Membrane</keyword>
<evidence type="ECO:0000313" key="4">
    <source>
        <dbReference type="EMBL" id="MDT0321313.1"/>
    </source>
</evidence>
<dbReference type="RefSeq" id="WP_311601522.1">
    <property type="nucleotide sequence ID" value="NZ_JAVREM010000038.1"/>
</dbReference>
<evidence type="ECO:0000313" key="5">
    <source>
        <dbReference type="Proteomes" id="UP001183420"/>
    </source>
</evidence>
<feature type="transmembrane region" description="Helical" evidence="2">
    <location>
        <begin position="155"/>
        <end position="174"/>
    </location>
</feature>
<feature type="region of interest" description="Disordered" evidence="1">
    <location>
        <begin position="116"/>
        <end position="151"/>
    </location>
</feature>
<dbReference type="EMBL" id="JAVREM010000038">
    <property type="protein sequence ID" value="MDT0321313.1"/>
    <property type="molecule type" value="Genomic_DNA"/>
</dbReference>
<evidence type="ECO:0008006" key="6">
    <source>
        <dbReference type="Google" id="ProtNLM"/>
    </source>
</evidence>
<keyword evidence="5" id="KW-1185">Reference proteome</keyword>
<keyword evidence="2" id="KW-1133">Transmembrane helix</keyword>
<reference evidence="5" key="1">
    <citation type="submission" date="2023-07" db="EMBL/GenBank/DDBJ databases">
        <title>30 novel species of actinomycetes from the DSMZ collection.</title>
        <authorList>
            <person name="Nouioui I."/>
        </authorList>
    </citation>
    <scope>NUCLEOTIDE SEQUENCE [LARGE SCALE GENOMIC DNA]</scope>
    <source>
        <strain evidence="5">DSM 44918</strain>
    </source>
</reference>
<name>A0ABU2LWA7_9ACTN</name>
<evidence type="ECO:0000256" key="1">
    <source>
        <dbReference type="SAM" id="MobiDB-lite"/>
    </source>
</evidence>
<dbReference type="Proteomes" id="UP001183420">
    <property type="component" value="Unassembled WGS sequence"/>
</dbReference>
<evidence type="ECO:0000256" key="2">
    <source>
        <dbReference type="SAM" id="Phobius"/>
    </source>
</evidence>
<feature type="signal peptide" evidence="3">
    <location>
        <begin position="1"/>
        <end position="24"/>
    </location>
</feature>
<organism evidence="4 5">
    <name type="scientific">Streptomyces millisiae</name>
    <dbReference type="NCBI Taxonomy" id="3075542"/>
    <lineage>
        <taxon>Bacteria</taxon>
        <taxon>Bacillati</taxon>
        <taxon>Actinomycetota</taxon>
        <taxon>Actinomycetes</taxon>
        <taxon>Kitasatosporales</taxon>
        <taxon>Streptomycetaceae</taxon>
        <taxon>Streptomyces</taxon>
    </lineage>
</organism>
<sequence length="182" mass="17867">MTTPRTALAAVGLGAIVLASSAPAAHALVPAQADTFGFSLSPQSVTPGGAVDLTVTGCTEFEATAESAVFDRVTLGMPGETQSARTTVDADARVGAQFTVTFACGSETGNTTLTIVSPTASPSPTASTTTSSTTLPTRGAQAGVGGGSDSEDPTLLLSGAGLCMAAVTAAAVVVRRRAGRPH</sequence>